<dbReference type="EMBL" id="JACXJA010000020">
    <property type="protein sequence ID" value="MBD2863485.1"/>
    <property type="molecule type" value="Genomic_DNA"/>
</dbReference>
<evidence type="ECO:0000259" key="5">
    <source>
        <dbReference type="SMART" id="SM00797"/>
    </source>
</evidence>
<dbReference type="PANTHER" id="PTHR43309">
    <property type="entry name" value="5-OXOPROLINASE SUBUNIT C"/>
    <property type="match status" value="1"/>
</dbReference>
<dbReference type="AlphaFoldDB" id="A0A927CCT6"/>
<dbReference type="Gene3D" id="3.30.1360.40">
    <property type="match status" value="1"/>
</dbReference>
<dbReference type="SMART" id="SM00797">
    <property type="entry name" value="AHS2"/>
    <property type="match status" value="1"/>
</dbReference>
<accession>A0A927CCT6</accession>
<dbReference type="EC" id="3.5.2.9" evidence="6"/>
<dbReference type="InterPro" id="IPR029000">
    <property type="entry name" value="Cyclophilin-like_dom_sf"/>
</dbReference>
<dbReference type="InterPro" id="IPR010016">
    <property type="entry name" value="PxpB"/>
</dbReference>
<reference evidence="6" key="1">
    <citation type="submission" date="2020-09" db="EMBL/GenBank/DDBJ databases">
        <title>A novel bacterium of genus Paenibacillus, isolated from South China Sea.</title>
        <authorList>
            <person name="Huang H."/>
            <person name="Mo K."/>
            <person name="Hu Y."/>
        </authorList>
    </citation>
    <scope>NUCLEOTIDE SEQUENCE</scope>
    <source>
        <strain evidence="6">IB182363</strain>
    </source>
</reference>
<gene>
    <name evidence="6" type="primary">pxpB</name>
    <name evidence="6" type="ORF">IDH45_15940</name>
</gene>
<evidence type="ECO:0000313" key="7">
    <source>
        <dbReference type="Proteomes" id="UP000639396"/>
    </source>
</evidence>
<keyword evidence="3" id="KW-0067">ATP-binding</keyword>
<evidence type="ECO:0000256" key="2">
    <source>
        <dbReference type="ARBA" id="ARBA00022801"/>
    </source>
</evidence>
<dbReference type="InterPro" id="IPR052708">
    <property type="entry name" value="PxpC"/>
</dbReference>
<dbReference type="GO" id="GO:0005524">
    <property type="term" value="F:ATP binding"/>
    <property type="evidence" value="ECO:0007669"/>
    <property type="project" value="UniProtKB-KW"/>
</dbReference>
<protein>
    <submittedName>
        <fullName evidence="6">5-oxoprolinase subunit PxpB</fullName>
        <ecNumber evidence="6">3.5.2.9</ecNumber>
    </submittedName>
</protein>
<feature type="domain" description="Carboxyltransferase" evidence="5">
    <location>
        <begin position="293"/>
        <end position="591"/>
    </location>
</feature>
<dbReference type="PANTHER" id="PTHR43309:SF3">
    <property type="entry name" value="5-OXOPROLINASE SUBUNIT C"/>
    <property type="match status" value="1"/>
</dbReference>
<dbReference type="SMART" id="SM00796">
    <property type="entry name" value="AHS1"/>
    <property type="match status" value="1"/>
</dbReference>
<proteinExistence type="predicted"/>
<sequence length="608" mass="64388">MERRNMEVRRLQSGSTGPIIIPLGDACALVRFGERIETETILNVRGLAGRLETEPFPGFLEAVPAYAALAIYYDPWIVYRNWSEQGEQGNINSPFEAVCDAVQSLLERGGIADTAETETIVIPVCYGGDYGPDLEALASCRQLGAEEAAAVHAGADYVVAMIGFTPGFPYLAGLPDELATPRRDTPRPLVEAGSVGIAGTQTGLYPQATPGGWNLIGRTPLALFRPHDQLRPSLLRPGDRVRFEAITPERFEELAASENKLGQEQPPAGGSAVVIKSGLLATVQDGGRLGHQRIGVSVSGPMDGFAHRTANALVGNAPDAAALELTLAGFALRLDADSLVAVTGGGALPTVDGRPLPAWRPVFVRRGSVLAFARVADGCRAYLAVAGGFAVPAVLGSRSTHVPARLGGLEGRPLQAGDVLPLGAPGAAAAGLLAALRWQAGNAAWAPAPWGVSPYALPAYNDHPVVRITRGPEYERFTPDSAARFGDTAFVLSHRSDRMGCRLEGPQLRMGLSGGGSMLSEPVAAGTVQVPPDGYPIVLMADRQTTGGYPRIAQVAEADMPVLAQLRPGETVRFEWISTDESQQLLLMQRLEENLIRAGIALRMREEA</sequence>
<dbReference type="InterPro" id="IPR003833">
    <property type="entry name" value="CT_C_D"/>
</dbReference>
<evidence type="ECO:0000313" key="6">
    <source>
        <dbReference type="EMBL" id="MBD2863485.1"/>
    </source>
</evidence>
<name>A0A927CCT6_9BACL</name>
<comment type="caution">
    <text evidence="6">The sequence shown here is derived from an EMBL/GenBank/DDBJ whole genome shotgun (WGS) entry which is preliminary data.</text>
</comment>
<keyword evidence="7" id="KW-1185">Reference proteome</keyword>
<dbReference type="GO" id="GO:0017168">
    <property type="term" value="F:5-oxoprolinase (ATP-hydrolyzing) activity"/>
    <property type="evidence" value="ECO:0007669"/>
    <property type="project" value="UniProtKB-EC"/>
</dbReference>
<evidence type="ECO:0000259" key="4">
    <source>
        <dbReference type="SMART" id="SM00796"/>
    </source>
</evidence>
<evidence type="ECO:0000256" key="3">
    <source>
        <dbReference type="ARBA" id="ARBA00022840"/>
    </source>
</evidence>
<dbReference type="NCBIfam" id="TIGR00724">
    <property type="entry name" value="urea_amlyse_rel"/>
    <property type="match status" value="1"/>
</dbReference>
<feature type="domain" description="Carboxyltransferase" evidence="4">
    <location>
        <begin position="18"/>
        <end position="235"/>
    </location>
</feature>
<dbReference type="RefSeq" id="WP_190929116.1">
    <property type="nucleotide sequence ID" value="NZ_JACXJA010000020.1"/>
</dbReference>
<keyword evidence="1" id="KW-0547">Nucleotide-binding</keyword>
<organism evidence="6 7">
    <name type="scientific">Paenibacillus oceani</name>
    <dbReference type="NCBI Taxonomy" id="2772510"/>
    <lineage>
        <taxon>Bacteria</taxon>
        <taxon>Bacillati</taxon>
        <taxon>Bacillota</taxon>
        <taxon>Bacilli</taxon>
        <taxon>Bacillales</taxon>
        <taxon>Paenibacillaceae</taxon>
        <taxon>Paenibacillus</taxon>
    </lineage>
</organism>
<keyword evidence="2 6" id="KW-0378">Hydrolase</keyword>
<dbReference type="Pfam" id="PF02626">
    <property type="entry name" value="CT_A_B"/>
    <property type="match status" value="1"/>
</dbReference>
<dbReference type="Pfam" id="PF02682">
    <property type="entry name" value="CT_C_D"/>
    <property type="match status" value="1"/>
</dbReference>
<evidence type="ECO:0000256" key="1">
    <source>
        <dbReference type="ARBA" id="ARBA00022741"/>
    </source>
</evidence>
<dbReference type="NCBIfam" id="TIGR00370">
    <property type="entry name" value="5-oxoprolinase subunit PxpB"/>
    <property type="match status" value="1"/>
</dbReference>
<dbReference type="InterPro" id="IPR003778">
    <property type="entry name" value="CT_A_B"/>
</dbReference>
<dbReference type="Proteomes" id="UP000639396">
    <property type="component" value="Unassembled WGS sequence"/>
</dbReference>
<dbReference type="Gene3D" id="2.40.100.10">
    <property type="entry name" value="Cyclophilin-like"/>
    <property type="match status" value="2"/>
</dbReference>
<dbReference type="SUPFAM" id="SSF160467">
    <property type="entry name" value="PH0987 N-terminal domain-like"/>
    <property type="match status" value="1"/>
</dbReference>
<dbReference type="SUPFAM" id="SSF50891">
    <property type="entry name" value="Cyclophilin-like"/>
    <property type="match status" value="2"/>
</dbReference>